<dbReference type="EMBL" id="AP014704">
    <property type="protein sequence ID" value="BAQ45302.1"/>
    <property type="molecule type" value="Genomic_DNA"/>
</dbReference>
<evidence type="ECO:0000313" key="8">
    <source>
        <dbReference type="Proteomes" id="UP000061432"/>
    </source>
</evidence>
<keyword evidence="3 6" id="KW-0812">Transmembrane</keyword>
<keyword evidence="4 6" id="KW-1133">Transmembrane helix</keyword>
<organism evidence="7 8">
    <name type="scientific">Methylobacterium aquaticum</name>
    <dbReference type="NCBI Taxonomy" id="270351"/>
    <lineage>
        <taxon>Bacteria</taxon>
        <taxon>Pseudomonadati</taxon>
        <taxon>Pseudomonadota</taxon>
        <taxon>Alphaproteobacteria</taxon>
        <taxon>Hyphomicrobiales</taxon>
        <taxon>Methylobacteriaceae</taxon>
        <taxon>Methylobacterium</taxon>
    </lineage>
</organism>
<dbReference type="PANTHER" id="PTHR43461">
    <property type="entry name" value="TRANSMEMBRANE PROTEIN 256"/>
    <property type="match status" value="1"/>
</dbReference>
<evidence type="ECO:0000256" key="2">
    <source>
        <dbReference type="ARBA" id="ARBA00009694"/>
    </source>
</evidence>
<reference evidence="8" key="2">
    <citation type="submission" date="2015-01" db="EMBL/GenBank/DDBJ databases">
        <title>Complete genome sequence of Methylobacterium aquaticum strain 22A.</title>
        <authorList>
            <person name="Tani A."/>
            <person name="Ogura Y."/>
            <person name="Hayashi T."/>
        </authorList>
    </citation>
    <scope>NUCLEOTIDE SEQUENCE [LARGE SCALE GENOMIC DNA]</scope>
    <source>
        <strain evidence="8">MA-22A</strain>
    </source>
</reference>
<evidence type="ECO:0000256" key="5">
    <source>
        <dbReference type="ARBA" id="ARBA00023136"/>
    </source>
</evidence>
<feature type="transmembrane region" description="Helical" evidence="6">
    <location>
        <begin position="103"/>
        <end position="123"/>
    </location>
</feature>
<sequence length="133" mass="13280">MMPAADRMLIALAGLAGALGVGLSAAAAHIAGATSLATAAQFLLFHAPALLGLALLAGSGRAHPVPVRIAGFALALGLALFSGDLSMRALLQQPLFPMAAPSGGMILILGWVLVAVAAFWPLHSGPREAPGTR</sequence>
<dbReference type="AlphaFoldDB" id="A0A0C6FEJ3"/>
<accession>A0A0C6FEJ3</accession>
<feature type="transmembrane region" description="Helical" evidence="6">
    <location>
        <begin position="36"/>
        <end position="57"/>
    </location>
</feature>
<comment type="similarity">
    <text evidence="2">Belongs to the UPF0382 family.</text>
</comment>
<dbReference type="PANTHER" id="PTHR43461:SF1">
    <property type="entry name" value="TRANSMEMBRANE PROTEIN 256"/>
    <property type="match status" value="1"/>
</dbReference>
<evidence type="ECO:0000256" key="4">
    <source>
        <dbReference type="ARBA" id="ARBA00022989"/>
    </source>
</evidence>
<dbReference type="GO" id="GO:0016020">
    <property type="term" value="C:membrane"/>
    <property type="evidence" value="ECO:0007669"/>
    <property type="project" value="UniProtKB-SubCell"/>
</dbReference>
<feature type="transmembrane region" description="Helical" evidence="6">
    <location>
        <begin position="69"/>
        <end position="91"/>
    </location>
</feature>
<comment type="subcellular location">
    <subcellularLocation>
        <location evidence="1">Membrane</location>
        <topology evidence="1">Multi-pass membrane protein</topology>
    </subcellularLocation>
</comment>
<dbReference type="Pfam" id="PF04241">
    <property type="entry name" value="DUF423"/>
    <property type="match status" value="1"/>
</dbReference>
<evidence type="ECO:0000256" key="3">
    <source>
        <dbReference type="ARBA" id="ARBA00022692"/>
    </source>
</evidence>
<dbReference type="PATRIC" id="fig|270351.10.peg.1941"/>
<reference evidence="7 8" key="1">
    <citation type="journal article" date="2015" name="Genome Announc.">
        <title>Complete Genome Sequence of Methylobacterium aquaticum Strain 22A, Isolated from Racomitrium japonicum Moss.</title>
        <authorList>
            <person name="Tani A."/>
            <person name="Ogura Y."/>
            <person name="Hayashi T."/>
            <person name="Kimbara K."/>
        </authorList>
    </citation>
    <scope>NUCLEOTIDE SEQUENCE [LARGE SCALE GENOMIC DNA]</scope>
    <source>
        <strain evidence="7 8">MA-22A</strain>
    </source>
</reference>
<gene>
    <name evidence="7" type="ORF">Maq22A_c10095</name>
</gene>
<dbReference type="KEGG" id="maqu:Maq22A_c10095"/>
<evidence type="ECO:0000256" key="1">
    <source>
        <dbReference type="ARBA" id="ARBA00004141"/>
    </source>
</evidence>
<evidence type="ECO:0000256" key="6">
    <source>
        <dbReference type="SAM" id="Phobius"/>
    </source>
</evidence>
<evidence type="ECO:0000313" key="7">
    <source>
        <dbReference type="EMBL" id="BAQ45302.1"/>
    </source>
</evidence>
<dbReference type="Proteomes" id="UP000061432">
    <property type="component" value="Chromosome"/>
</dbReference>
<dbReference type="STRING" id="270351.Maq22A_c10095"/>
<name>A0A0C6FEJ3_9HYPH</name>
<proteinExistence type="inferred from homology"/>
<dbReference type="InterPro" id="IPR006696">
    <property type="entry name" value="DUF423"/>
</dbReference>
<keyword evidence="5 6" id="KW-0472">Membrane</keyword>
<protein>
    <submittedName>
        <fullName evidence="7">Uncharacterized protein</fullName>
    </submittedName>
</protein>